<dbReference type="PATRIC" id="fig|1309411.5.peg.1311"/>
<dbReference type="KEGG" id="dch:SY84_06410"/>
<evidence type="ECO:0000313" key="1">
    <source>
        <dbReference type="EMBL" id="AKH16752.1"/>
    </source>
</evidence>
<protein>
    <submittedName>
        <fullName evidence="1">Uncharacterized protein</fullName>
    </submittedName>
</protein>
<evidence type="ECO:0000313" key="2">
    <source>
        <dbReference type="Proteomes" id="UP000034024"/>
    </source>
</evidence>
<keyword evidence="2" id="KW-1185">Reference proteome</keyword>
<accession>A0A0F7JM88</accession>
<proteinExistence type="predicted"/>
<sequence>MLLPVSTNGGQIKTSRLGDPDALAPADAWLIDELDGDLTACLHELDESVTYIDLTPAWGRQSSRQARHTANRCNVQAAYRLRAGRSRHGLQSLIRRHRRQVSRLLQHPDLVTYTEAAYTGEAIWEELFYTLQLWLLARFCVSVCLFNAWVEESATLWRALIERLMGSAHERLRLPPRRSRPAVQPRAPAATELAFV</sequence>
<dbReference type="EMBL" id="CP011389">
    <property type="protein sequence ID" value="AKH16752.1"/>
    <property type="molecule type" value="Genomic_DNA"/>
</dbReference>
<reference evidence="1 2" key="1">
    <citation type="submission" date="2015-01" db="EMBL/GenBank/DDBJ databases">
        <title>Deinococcus soli/N5/whole genome sequencing.</title>
        <authorList>
            <person name="Kim M.K."/>
            <person name="Srinivasan S."/>
            <person name="Lee J.-J."/>
        </authorList>
    </citation>
    <scope>NUCLEOTIDE SEQUENCE [LARGE SCALE GENOMIC DNA]</scope>
    <source>
        <strain evidence="1 2">N5</strain>
    </source>
</reference>
<dbReference type="Proteomes" id="UP000034024">
    <property type="component" value="Chromosome"/>
</dbReference>
<dbReference type="AlphaFoldDB" id="A0A0F7JM88"/>
<name>A0A0F7JM88_9DEIO</name>
<organism evidence="1 2">
    <name type="scientific">Deinococcus soli</name>
    <name type="common">ex Cha et al. 2016</name>
    <dbReference type="NCBI Taxonomy" id="1309411"/>
    <lineage>
        <taxon>Bacteria</taxon>
        <taxon>Thermotogati</taxon>
        <taxon>Deinococcota</taxon>
        <taxon>Deinococci</taxon>
        <taxon>Deinococcales</taxon>
        <taxon>Deinococcaceae</taxon>
        <taxon>Deinococcus</taxon>
    </lineage>
</organism>
<gene>
    <name evidence="1" type="ORF">SY84_06410</name>
</gene>